<name>A0A1V3NHP6_9GAMM</name>
<dbReference type="Pfam" id="PF03147">
    <property type="entry name" value="FDX-ACB"/>
    <property type="match status" value="1"/>
</dbReference>
<dbReference type="Pfam" id="PF17759">
    <property type="entry name" value="tRNA_synthFbeta"/>
    <property type="match status" value="1"/>
</dbReference>
<dbReference type="InterPro" id="IPR004532">
    <property type="entry name" value="Phe-tRNA-ligase_IIc_bsu_bact"/>
</dbReference>
<evidence type="ECO:0000313" key="20">
    <source>
        <dbReference type="EMBL" id="OOG24575.1"/>
    </source>
</evidence>
<dbReference type="GO" id="GO:0000287">
    <property type="term" value="F:magnesium ion binding"/>
    <property type="evidence" value="ECO:0007669"/>
    <property type="project" value="UniProtKB-UniRule"/>
</dbReference>
<dbReference type="SUPFAM" id="SSF56037">
    <property type="entry name" value="PheT/TilS domain"/>
    <property type="match status" value="1"/>
</dbReference>
<feature type="binding site" evidence="15">
    <location>
        <position position="459"/>
    </location>
    <ligand>
        <name>Mg(2+)</name>
        <dbReference type="ChEBI" id="CHEBI:18420"/>
        <note>shared with alpha subunit</note>
    </ligand>
</feature>
<feature type="binding site" evidence="15">
    <location>
        <position position="463"/>
    </location>
    <ligand>
        <name>Mg(2+)</name>
        <dbReference type="ChEBI" id="CHEBI:18420"/>
        <note>shared with alpha subunit</note>
    </ligand>
</feature>
<proteinExistence type="inferred from homology"/>
<keyword evidence="11 16" id="KW-0694">RNA-binding</keyword>
<dbReference type="CDD" id="cd00769">
    <property type="entry name" value="PheRS_beta_core"/>
    <property type="match status" value="1"/>
</dbReference>
<dbReference type="PROSITE" id="PS51483">
    <property type="entry name" value="B5"/>
    <property type="match status" value="1"/>
</dbReference>
<comment type="similarity">
    <text evidence="2 15">Belongs to the phenylalanyl-tRNA synthetase beta subunit family. Type 1 subfamily.</text>
</comment>
<dbReference type="GO" id="GO:0000049">
    <property type="term" value="F:tRNA binding"/>
    <property type="evidence" value="ECO:0007669"/>
    <property type="project" value="UniProtKB-UniRule"/>
</dbReference>
<dbReference type="InterPro" id="IPR012340">
    <property type="entry name" value="NA-bd_OB-fold"/>
</dbReference>
<dbReference type="Proteomes" id="UP000189462">
    <property type="component" value="Unassembled WGS sequence"/>
</dbReference>
<dbReference type="FunFam" id="3.30.930.10:FF:000022">
    <property type="entry name" value="Phenylalanine--tRNA ligase beta subunit"/>
    <property type="match status" value="1"/>
</dbReference>
<protein>
    <recommendedName>
        <fullName evidence="15">Phenylalanine--tRNA ligase beta subunit</fullName>
        <ecNumber evidence="15">6.1.1.20</ecNumber>
    </recommendedName>
    <alternativeName>
        <fullName evidence="15">Phenylalanyl-tRNA synthetase beta subunit</fullName>
        <shortName evidence="15">PheRS</shortName>
    </alternativeName>
</protein>
<dbReference type="PROSITE" id="PS51447">
    <property type="entry name" value="FDX_ACB"/>
    <property type="match status" value="1"/>
</dbReference>
<evidence type="ECO:0000256" key="14">
    <source>
        <dbReference type="ARBA" id="ARBA00049255"/>
    </source>
</evidence>
<dbReference type="GO" id="GO:0006432">
    <property type="term" value="P:phenylalanyl-tRNA aminoacylation"/>
    <property type="evidence" value="ECO:0007669"/>
    <property type="project" value="UniProtKB-UniRule"/>
</dbReference>
<dbReference type="FunFam" id="3.30.70.380:FF:000001">
    <property type="entry name" value="Phenylalanine--tRNA ligase beta subunit"/>
    <property type="match status" value="1"/>
</dbReference>
<dbReference type="PROSITE" id="PS50886">
    <property type="entry name" value="TRBD"/>
    <property type="match status" value="1"/>
</dbReference>
<evidence type="ECO:0000313" key="21">
    <source>
        <dbReference type="Proteomes" id="UP000189462"/>
    </source>
</evidence>
<organism evidence="20 21">
    <name type="scientific">Thioalkalivibrio denitrificans</name>
    <dbReference type="NCBI Taxonomy" id="108003"/>
    <lineage>
        <taxon>Bacteria</taxon>
        <taxon>Pseudomonadati</taxon>
        <taxon>Pseudomonadota</taxon>
        <taxon>Gammaproteobacteria</taxon>
        <taxon>Chromatiales</taxon>
        <taxon>Ectothiorhodospiraceae</taxon>
        <taxon>Thioalkalivibrio</taxon>
    </lineage>
</organism>
<dbReference type="GO" id="GO:0009328">
    <property type="term" value="C:phenylalanine-tRNA ligase complex"/>
    <property type="evidence" value="ECO:0007669"/>
    <property type="project" value="TreeGrafter"/>
</dbReference>
<dbReference type="InterPro" id="IPR005147">
    <property type="entry name" value="tRNA_synthase_B5-dom"/>
</dbReference>
<evidence type="ECO:0000256" key="4">
    <source>
        <dbReference type="ARBA" id="ARBA00022490"/>
    </source>
</evidence>
<dbReference type="SUPFAM" id="SSF46955">
    <property type="entry name" value="Putative DNA-binding domain"/>
    <property type="match status" value="1"/>
</dbReference>
<keyword evidence="9 15" id="KW-0067">ATP-binding</keyword>
<comment type="catalytic activity">
    <reaction evidence="14 15">
        <text>tRNA(Phe) + L-phenylalanine + ATP = L-phenylalanyl-tRNA(Phe) + AMP + diphosphate + H(+)</text>
        <dbReference type="Rhea" id="RHEA:19413"/>
        <dbReference type="Rhea" id="RHEA-COMP:9668"/>
        <dbReference type="Rhea" id="RHEA-COMP:9699"/>
        <dbReference type="ChEBI" id="CHEBI:15378"/>
        <dbReference type="ChEBI" id="CHEBI:30616"/>
        <dbReference type="ChEBI" id="CHEBI:33019"/>
        <dbReference type="ChEBI" id="CHEBI:58095"/>
        <dbReference type="ChEBI" id="CHEBI:78442"/>
        <dbReference type="ChEBI" id="CHEBI:78531"/>
        <dbReference type="ChEBI" id="CHEBI:456215"/>
        <dbReference type="EC" id="6.1.1.20"/>
    </reaction>
</comment>
<keyword evidence="6 15" id="KW-0436">Ligase</keyword>
<dbReference type="SUPFAM" id="SSF50249">
    <property type="entry name" value="Nucleic acid-binding proteins"/>
    <property type="match status" value="1"/>
</dbReference>
<dbReference type="GO" id="GO:0004826">
    <property type="term" value="F:phenylalanine-tRNA ligase activity"/>
    <property type="evidence" value="ECO:0007669"/>
    <property type="project" value="UniProtKB-UniRule"/>
</dbReference>
<evidence type="ECO:0000259" key="19">
    <source>
        <dbReference type="PROSITE" id="PS51483"/>
    </source>
</evidence>
<keyword evidence="8 15" id="KW-0547">Nucleotide-binding</keyword>
<feature type="domain" description="FDX-ACB" evidence="18">
    <location>
        <begin position="695"/>
        <end position="788"/>
    </location>
</feature>
<evidence type="ECO:0000256" key="6">
    <source>
        <dbReference type="ARBA" id="ARBA00022598"/>
    </source>
</evidence>
<accession>A0A1V3NHP6</accession>
<dbReference type="InterPro" id="IPR002547">
    <property type="entry name" value="tRNA-bd_dom"/>
</dbReference>
<dbReference type="InterPro" id="IPR020825">
    <property type="entry name" value="Phe-tRNA_synthase-like_B3/B4"/>
</dbReference>
<dbReference type="SUPFAM" id="SSF55681">
    <property type="entry name" value="Class II aaRS and biotin synthetases"/>
    <property type="match status" value="1"/>
</dbReference>
<dbReference type="NCBIfam" id="NF045760">
    <property type="entry name" value="YtpR"/>
    <property type="match status" value="1"/>
</dbReference>
<evidence type="ECO:0000256" key="1">
    <source>
        <dbReference type="ARBA" id="ARBA00004496"/>
    </source>
</evidence>
<evidence type="ECO:0000256" key="8">
    <source>
        <dbReference type="ARBA" id="ARBA00022741"/>
    </source>
</evidence>
<evidence type="ECO:0000256" key="3">
    <source>
        <dbReference type="ARBA" id="ARBA00011209"/>
    </source>
</evidence>
<dbReference type="Gene3D" id="2.40.50.140">
    <property type="entry name" value="Nucleic acid-binding proteins"/>
    <property type="match status" value="1"/>
</dbReference>
<dbReference type="PANTHER" id="PTHR10947:SF0">
    <property type="entry name" value="PHENYLALANINE--TRNA LIGASE BETA SUBUNIT"/>
    <property type="match status" value="1"/>
</dbReference>
<keyword evidence="13 15" id="KW-0030">Aminoacyl-tRNA synthetase</keyword>
<evidence type="ECO:0000256" key="13">
    <source>
        <dbReference type="ARBA" id="ARBA00023146"/>
    </source>
</evidence>
<dbReference type="Pfam" id="PF03483">
    <property type="entry name" value="B3_4"/>
    <property type="match status" value="1"/>
</dbReference>
<dbReference type="InterPro" id="IPR005121">
    <property type="entry name" value="Fdx_antiC-bd"/>
</dbReference>
<dbReference type="InterPro" id="IPR005146">
    <property type="entry name" value="B3/B4_tRNA-bd"/>
</dbReference>
<evidence type="ECO:0000256" key="15">
    <source>
        <dbReference type="HAMAP-Rule" id="MF_00283"/>
    </source>
</evidence>
<feature type="domain" description="B5" evidence="19">
    <location>
        <begin position="400"/>
        <end position="475"/>
    </location>
</feature>
<reference evidence="20 21" key="1">
    <citation type="submission" date="2017-02" db="EMBL/GenBank/DDBJ databases">
        <title>Genomic diversity within the haloalkaliphilic genus Thioalkalivibrio.</title>
        <authorList>
            <person name="Ahn A.-C."/>
            <person name="Meier-Kolthoff J."/>
            <person name="Overmars L."/>
            <person name="Richter M."/>
            <person name="Woyke T."/>
            <person name="Sorokin D.Y."/>
            <person name="Muyzer G."/>
        </authorList>
    </citation>
    <scope>NUCLEOTIDE SEQUENCE [LARGE SCALE GENOMIC DNA]</scope>
    <source>
        <strain evidence="20 21">ALJD</strain>
    </source>
</reference>
<gene>
    <name evidence="15" type="primary">pheT</name>
    <name evidence="20" type="ORF">B1C78_08735</name>
</gene>
<dbReference type="Pfam" id="PF03484">
    <property type="entry name" value="B5"/>
    <property type="match status" value="1"/>
</dbReference>
<evidence type="ECO:0000256" key="10">
    <source>
        <dbReference type="ARBA" id="ARBA00022842"/>
    </source>
</evidence>
<dbReference type="EMBL" id="MVBK01000046">
    <property type="protein sequence ID" value="OOG24575.1"/>
    <property type="molecule type" value="Genomic_DNA"/>
</dbReference>
<dbReference type="STRING" id="108003.B1C78_08735"/>
<dbReference type="InterPro" id="IPR041616">
    <property type="entry name" value="PheRS_beta_core"/>
</dbReference>
<dbReference type="InterPro" id="IPR045060">
    <property type="entry name" value="Phe-tRNA-ligase_IIc_bsu"/>
</dbReference>
<dbReference type="FunFam" id="3.50.40.10:FF:000001">
    <property type="entry name" value="Phenylalanine--tRNA ligase beta subunit"/>
    <property type="match status" value="1"/>
</dbReference>
<dbReference type="SMART" id="SM00874">
    <property type="entry name" value="B5"/>
    <property type="match status" value="1"/>
</dbReference>
<keyword evidence="12 15" id="KW-0648">Protein biosynthesis</keyword>
<dbReference type="InterPro" id="IPR009061">
    <property type="entry name" value="DNA-bd_dom_put_sf"/>
</dbReference>
<dbReference type="EC" id="6.1.1.20" evidence="15"/>
<dbReference type="Gene3D" id="3.50.40.10">
    <property type="entry name" value="Phenylalanyl-trna Synthetase, Chain B, domain 3"/>
    <property type="match status" value="1"/>
</dbReference>
<dbReference type="SMART" id="SM00896">
    <property type="entry name" value="FDX-ACB"/>
    <property type="match status" value="1"/>
</dbReference>
<comment type="caution">
    <text evidence="20">The sequence shown here is derived from an EMBL/GenBank/DDBJ whole genome shotgun (WGS) entry which is preliminary data.</text>
</comment>
<evidence type="ECO:0000256" key="16">
    <source>
        <dbReference type="PROSITE-ProRule" id="PRU00209"/>
    </source>
</evidence>
<dbReference type="FunFam" id="3.30.56.10:FF:000002">
    <property type="entry name" value="Phenylalanine--tRNA ligase beta subunit"/>
    <property type="match status" value="1"/>
</dbReference>
<evidence type="ECO:0000259" key="18">
    <source>
        <dbReference type="PROSITE" id="PS51447"/>
    </source>
</evidence>
<evidence type="ECO:0000256" key="11">
    <source>
        <dbReference type="ARBA" id="ARBA00022884"/>
    </source>
</evidence>
<dbReference type="InterPro" id="IPR045864">
    <property type="entry name" value="aa-tRNA-synth_II/BPL/LPL"/>
</dbReference>
<evidence type="ECO:0000259" key="17">
    <source>
        <dbReference type="PROSITE" id="PS50886"/>
    </source>
</evidence>
<feature type="binding site" evidence="15">
    <location>
        <position position="453"/>
    </location>
    <ligand>
        <name>Mg(2+)</name>
        <dbReference type="ChEBI" id="CHEBI:18420"/>
        <note>shared with alpha subunit</note>
    </ligand>
</feature>
<dbReference type="CDD" id="cd02796">
    <property type="entry name" value="tRNA_bind_bactPheRS"/>
    <property type="match status" value="1"/>
</dbReference>
<dbReference type="FunFam" id="2.40.50.140:FF:000045">
    <property type="entry name" value="Phenylalanine--tRNA ligase beta subunit"/>
    <property type="match status" value="1"/>
</dbReference>
<comment type="cofactor">
    <cofactor evidence="15">
        <name>Mg(2+)</name>
        <dbReference type="ChEBI" id="CHEBI:18420"/>
    </cofactor>
    <text evidence="15">Binds 2 magnesium ions per tetramer.</text>
</comment>
<keyword evidence="21" id="KW-1185">Reference proteome</keyword>
<dbReference type="GO" id="GO:0005524">
    <property type="term" value="F:ATP binding"/>
    <property type="evidence" value="ECO:0007669"/>
    <property type="project" value="UniProtKB-UniRule"/>
</dbReference>
<evidence type="ECO:0000256" key="7">
    <source>
        <dbReference type="ARBA" id="ARBA00022723"/>
    </source>
</evidence>
<dbReference type="Pfam" id="PF01588">
    <property type="entry name" value="tRNA_bind"/>
    <property type="match status" value="1"/>
</dbReference>
<keyword evidence="4 15" id="KW-0963">Cytoplasm</keyword>
<dbReference type="InterPro" id="IPR036690">
    <property type="entry name" value="Fdx_antiC-bd_sf"/>
</dbReference>
<dbReference type="InterPro" id="IPR033714">
    <property type="entry name" value="tRNA_bind_bactPheRS"/>
</dbReference>
<dbReference type="Gene3D" id="3.30.930.10">
    <property type="entry name" value="Bira Bifunctional Protein, Domain 2"/>
    <property type="match status" value="1"/>
</dbReference>
<dbReference type="HAMAP" id="MF_00283">
    <property type="entry name" value="Phe_tRNA_synth_beta1"/>
    <property type="match status" value="1"/>
</dbReference>
<keyword evidence="5 16" id="KW-0820">tRNA-binding</keyword>
<evidence type="ECO:0000256" key="9">
    <source>
        <dbReference type="ARBA" id="ARBA00022840"/>
    </source>
</evidence>
<dbReference type="SUPFAM" id="SSF54991">
    <property type="entry name" value="Anticodon-binding domain of PheRS"/>
    <property type="match status" value="1"/>
</dbReference>
<comment type="subunit">
    <text evidence="3 15">Tetramer of two alpha and two beta subunits.</text>
</comment>
<dbReference type="OrthoDB" id="9805455at2"/>
<keyword evidence="7 15" id="KW-0479">Metal-binding</keyword>
<comment type="subcellular location">
    <subcellularLocation>
        <location evidence="1 15">Cytoplasm</location>
    </subcellularLocation>
</comment>
<dbReference type="SMART" id="SM00873">
    <property type="entry name" value="B3_4"/>
    <property type="match status" value="1"/>
</dbReference>
<evidence type="ECO:0000256" key="5">
    <source>
        <dbReference type="ARBA" id="ARBA00022555"/>
    </source>
</evidence>
<dbReference type="PANTHER" id="PTHR10947">
    <property type="entry name" value="PHENYLALANYL-TRNA SYNTHETASE BETA CHAIN AND LEUCINE-RICH REPEAT-CONTAINING PROTEIN 47"/>
    <property type="match status" value="1"/>
</dbReference>
<feature type="binding site" evidence="15">
    <location>
        <position position="462"/>
    </location>
    <ligand>
        <name>Mg(2+)</name>
        <dbReference type="ChEBI" id="CHEBI:18420"/>
        <note>shared with alpha subunit</note>
    </ligand>
</feature>
<dbReference type="Gene3D" id="3.30.56.10">
    <property type="match status" value="2"/>
</dbReference>
<sequence length="789" mass="85419">MRISNQWLLEWVNHGLSPEELGHRLTMAGLELDALEPAAPAFSGVVVGKVLEVAPHPDADKLSVCQVDDGSGGPVRVVCGAPNVTEGMHVPFARVGAVLPGDFRIRKARLRGVESSGMLCSAKELGLAEASEGLMQLPGDLAVGTDVREALGLDDTILEVDLTPNRADCLSMAGVAREVATLTGQALRTLELPPVSAQVDDRFAVDIQAPDDCPVYAGRVVRGVNAAAETPLWMRERLRRAGLRSLGPLVDVTNYVMLELGQPMHAFDLARLSGGIEVRRAREGERLVLLDGQEIGLEDEDLVIADREKVLALAGIMGGEASGVGETTRDVFLESAHFSPMAIAGRARRHGLHTDSSHRFERGVDPDLPTRALQRATALLCGIAGGQAGPVVQATGTLVPEPEPVVLRAARIERVLGAPVDPAQVTRILSDLGCRVEPMAGVWRVTPPGFRFDLAIEADFIEEVARVHGYEALPAVVPSLSPDLVRLDESRVPLGRVRDLMADLGYQEAITYSFVDPEWEAAFNPEGAPLELANPISSELAVMRTGLWPGLVKALRHNLNRQQERVRLFEIGLRFNAQANDLKQESVLSAVACGAVRPDQWGEPTRPMDFFDLKGDLESLLSLSHASPVFEAAVHPALHPGRSARVMIDGRPCGWIGTLHPELAARLDLTQEACVMELELDAMTRTMVPKYREQSRFPAIRRDLAIVVDAACPVQQVLDSIRSLEIPALRELIVFDVYTGKGVPDGRKSLALGLILQELSRTLTDEEVDEVMKGIVEQLKQDVGATLRA</sequence>
<dbReference type="RefSeq" id="WP_077278766.1">
    <property type="nucleotide sequence ID" value="NZ_MVBK01000046.1"/>
</dbReference>
<evidence type="ECO:0000256" key="2">
    <source>
        <dbReference type="ARBA" id="ARBA00008653"/>
    </source>
</evidence>
<dbReference type="NCBIfam" id="TIGR00472">
    <property type="entry name" value="pheT_bact"/>
    <property type="match status" value="1"/>
</dbReference>
<keyword evidence="10 15" id="KW-0460">Magnesium</keyword>
<dbReference type="AlphaFoldDB" id="A0A1V3NHP6"/>
<evidence type="ECO:0000256" key="12">
    <source>
        <dbReference type="ARBA" id="ARBA00022917"/>
    </source>
</evidence>
<feature type="domain" description="TRNA-binding" evidence="17">
    <location>
        <begin position="39"/>
        <end position="148"/>
    </location>
</feature>
<dbReference type="Gene3D" id="3.30.70.380">
    <property type="entry name" value="Ferrodoxin-fold anticodon-binding domain"/>
    <property type="match status" value="1"/>
</dbReference>